<sequence>MIFLANRANLNKRTLLTRIHNRLQTQASKAASPVERVWYHTSTGNKTGVRATLTPETFLDTSYPVAEAELHVSFDFPQTHAYNFYRIQWVEPERNLMVGWHQDETHMDLGECHFQIDHHGETVQREPAEFLDTHPLNVFDQRIDNLVDVLNSLTWEHTAPRVQKQAIR</sequence>
<accession>A0A238XCX2</accession>
<dbReference type="AlphaFoldDB" id="A0A238XCX2"/>
<gene>
    <name evidence="1" type="ORF">SAMN06264855_11629</name>
</gene>
<proteinExistence type="predicted"/>
<protein>
    <submittedName>
        <fullName evidence="1">Uncharacterized protein</fullName>
    </submittedName>
</protein>
<dbReference type="Proteomes" id="UP000198397">
    <property type="component" value="Unassembled WGS sequence"/>
</dbReference>
<reference evidence="1 2" key="1">
    <citation type="submission" date="2017-06" db="EMBL/GenBank/DDBJ databases">
        <authorList>
            <person name="Kim H.J."/>
            <person name="Triplett B.A."/>
        </authorList>
    </citation>
    <scope>NUCLEOTIDE SEQUENCE [LARGE SCALE GENOMIC DNA]</scope>
    <source>
        <strain evidence="1 2">DSM 8800</strain>
    </source>
</reference>
<evidence type="ECO:0000313" key="2">
    <source>
        <dbReference type="Proteomes" id="UP000198397"/>
    </source>
</evidence>
<dbReference type="EMBL" id="FZNQ01000016">
    <property type="protein sequence ID" value="SNR56866.1"/>
    <property type="molecule type" value="Genomic_DNA"/>
</dbReference>
<organism evidence="1 2">
    <name type="scientific">Halorubrum vacuolatum</name>
    <name type="common">Natronobacterium vacuolatum</name>
    <dbReference type="NCBI Taxonomy" id="63740"/>
    <lineage>
        <taxon>Archaea</taxon>
        <taxon>Methanobacteriati</taxon>
        <taxon>Methanobacteriota</taxon>
        <taxon>Stenosarchaea group</taxon>
        <taxon>Halobacteria</taxon>
        <taxon>Halobacteriales</taxon>
        <taxon>Haloferacaceae</taxon>
        <taxon>Halorubrum</taxon>
    </lineage>
</organism>
<keyword evidence="2" id="KW-1185">Reference proteome</keyword>
<evidence type="ECO:0000313" key="1">
    <source>
        <dbReference type="EMBL" id="SNR56866.1"/>
    </source>
</evidence>
<name>A0A238XCX2_HALVU</name>